<comment type="caution">
    <text evidence="1">The sequence shown here is derived from an EMBL/GenBank/DDBJ whole genome shotgun (WGS) entry which is preliminary data.</text>
</comment>
<name>A0AC61PMD5_9FIRM</name>
<proteinExistence type="predicted"/>
<reference evidence="1" key="1">
    <citation type="submission" date="2017-04" db="EMBL/GenBank/DDBJ databases">
        <authorList>
            <person name="Varghese N."/>
            <person name="Submissions S."/>
        </authorList>
    </citation>
    <scope>NUCLEOTIDE SEQUENCE</scope>
    <source>
        <strain evidence="1">WTE2008</strain>
    </source>
</reference>
<organism evidence="1 2">
    <name type="scientific">Aristaeella lactis</name>
    <dbReference type="NCBI Taxonomy" id="3046383"/>
    <lineage>
        <taxon>Bacteria</taxon>
        <taxon>Bacillati</taxon>
        <taxon>Bacillota</taxon>
        <taxon>Clostridia</taxon>
        <taxon>Eubacteriales</taxon>
        <taxon>Aristaeellaceae</taxon>
        <taxon>Aristaeella</taxon>
    </lineage>
</organism>
<protein>
    <submittedName>
        <fullName evidence="1">Efflux protein, MATE family</fullName>
    </submittedName>
</protein>
<dbReference type="Proteomes" id="UP000192328">
    <property type="component" value="Unassembled WGS sequence"/>
</dbReference>
<accession>A0AC61PMD5</accession>
<keyword evidence="2" id="KW-1185">Reference proteome</keyword>
<gene>
    <name evidence="1" type="ORF">SAMN06297397_2013</name>
</gene>
<dbReference type="EMBL" id="FWXZ01000003">
    <property type="protein sequence ID" value="SMC68443.1"/>
    <property type="molecule type" value="Genomic_DNA"/>
</dbReference>
<evidence type="ECO:0000313" key="2">
    <source>
        <dbReference type="Proteomes" id="UP000192328"/>
    </source>
</evidence>
<evidence type="ECO:0000313" key="1">
    <source>
        <dbReference type="EMBL" id="SMC68443.1"/>
    </source>
</evidence>
<sequence>MTDVMTRGSMTRKALSVAWPAMTESFFVALAGMIDTMMVSALGSYAVAAVGLTNQPKFIGLTIFFGINVAVSALVARRKGEKRQDTANQILLTAIILACIACVAVSVLFVVFAPWMMQLAGSNADTHEASVIYFRIIMGGTFFNVITMVINSAQRGSGNTKLSMTTNLTSSVVNIIFNYLLIEGHFGFPRWGIRGAAIATVLGTVVAAGMAVSSLFRRNSYVRIPLMRDLKLRFSRSCARSIWNLALNTSLENIAARVGFLATAMIAARLGTDEFAAHNIGMSILGLGFSFADGMQVAAVALAGESLGAGEKEMAKRYGSICQRIGLLISFILAMLLFFGGRWFYGLYFKEPHILEMGELICRYLILIVLLQISQIIFTGCLRAAGDVRYVLYAAMISIAGIRTLSTLLMVNVLGWGLHGVWLGILADQLSRFIMVSLRFRQGKWVDLKI</sequence>